<dbReference type="AlphaFoldDB" id="A0AAW7YTD3"/>
<dbReference type="EMBL" id="JAUOQO010000844">
    <property type="protein sequence ID" value="MDO6575545.1"/>
    <property type="molecule type" value="Genomic_DNA"/>
</dbReference>
<keyword evidence="2" id="KW-0808">Transferase</keyword>
<evidence type="ECO:0000313" key="3">
    <source>
        <dbReference type="Proteomes" id="UP001170310"/>
    </source>
</evidence>
<feature type="non-terminal residue" evidence="2">
    <location>
        <position position="1"/>
    </location>
</feature>
<sequence>SSLPISMSLRNRLVLTLIGGAALLALLLFFAIRNFATQVAQQGQDNILRASVTTILDAAAIRDGLVEIDLPYAAFSMLTT</sequence>
<protein>
    <submittedName>
        <fullName evidence="2">Sensor histidine kinase N-terminal domain-containing protein</fullName>
    </submittedName>
</protein>
<organism evidence="2 3">
    <name type="scientific">Staphylococcus pasteuri_A</name>
    <dbReference type="NCBI Taxonomy" id="3062664"/>
    <lineage>
        <taxon>Bacteria</taxon>
        <taxon>Bacillati</taxon>
        <taxon>Bacillota</taxon>
        <taxon>Bacilli</taxon>
        <taxon>Bacillales</taxon>
        <taxon>Staphylococcaceae</taxon>
        <taxon>Staphylococcus</taxon>
    </lineage>
</organism>
<name>A0AAW7YTD3_9STAP</name>
<feature type="non-terminal residue" evidence="2">
    <location>
        <position position="80"/>
    </location>
</feature>
<gene>
    <name evidence="2" type="ORF">Q4528_15645</name>
</gene>
<feature type="domain" description="Two-component sensor kinase N-terminal" evidence="1">
    <location>
        <begin position="22"/>
        <end position="79"/>
    </location>
</feature>
<dbReference type="InterPro" id="IPR013727">
    <property type="entry name" value="2CSK_N"/>
</dbReference>
<dbReference type="GO" id="GO:0016301">
    <property type="term" value="F:kinase activity"/>
    <property type="evidence" value="ECO:0007669"/>
    <property type="project" value="UniProtKB-KW"/>
</dbReference>
<evidence type="ECO:0000259" key="1">
    <source>
        <dbReference type="Pfam" id="PF08521"/>
    </source>
</evidence>
<dbReference type="Proteomes" id="UP001170310">
    <property type="component" value="Unassembled WGS sequence"/>
</dbReference>
<evidence type="ECO:0000313" key="2">
    <source>
        <dbReference type="EMBL" id="MDO6575545.1"/>
    </source>
</evidence>
<reference evidence="2" key="1">
    <citation type="submission" date="2023-07" db="EMBL/GenBank/DDBJ databases">
        <title>Genome content predicts the carbon catabolic preferences of heterotrophic bacteria.</title>
        <authorList>
            <person name="Gralka M."/>
        </authorList>
    </citation>
    <scope>NUCLEOTIDE SEQUENCE</scope>
    <source>
        <strain evidence="2">E2R20</strain>
    </source>
</reference>
<accession>A0AAW7YTD3</accession>
<dbReference type="Pfam" id="PF08521">
    <property type="entry name" value="2CSK_N"/>
    <property type="match status" value="1"/>
</dbReference>
<keyword evidence="3" id="KW-1185">Reference proteome</keyword>
<keyword evidence="2" id="KW-0418">Kinase</keyword>
<comment type="caution">
    <text evidence="2">The sequence shown here is derived from an EMBL/GenBank/DDBJ whole genome shotgun (WGS) entry which is preliminary data.</text>
</comment>
<proteinExistence type="predicted"/>